<dbReference type="SMART" id="SM00671">
    <property type="entry name" value="SEL1"/>
    <property type="match status" value="3"/>
</dbReference>
<evidence type="ECO:0000256" key="1">
    <source>
        <dbReference type="SAM" id="Phobius"/>
    </source>
</evidence>
<dbReference type="PATRIC" id="fig|279113.9.peg.22"/>
<dbReference type="InterPro" id="IPR006597">
    <property type="entry name" value="Sel1-like"/>
</dbReference>
<feature type="transmembrane region" description="Helical" evidence="1">
    <location>
        <begin position="15"/>
        <end position="36"/>
    </location>
</feature>
<accession>A0A127PX82</accession>
<keyword evidence="1" id="KW-1133">Transmembrane helix</keyword>
<dbReference type="InterPro" id="IPR045653">
    <property type="entry name" value="DUF6396"/>
</dbReference>
<name>A0A127PX82_9BURK</name>
<reference evidence="3 4" key="1">
    <citation type="submission" date="2015-11" db="EMBL/GenBank/DDBJ databases">
        <title>Exploring the genomic traits of fungus-feeding bacterial genus Collimonas.</title>
        <authorList>
            <person name="Song C."/>
            <person name="Schmidt R."/>
            <person name="de Jager V."/>
            <person name="Krzyzanowska D."/>
            <person name="Jongedijk E."/>
            <person name="Cankar K."/>
            <person name="Beekwilder J."/>
            <person name="van Veen A."/>
            <person name="de Boer W."/>
            <person name="van Veen J.A."/>
            <person name="Garbeva P."/>
        </authorList>
    </citation>
    <scope>NUCLEOTIDE SEQUENCE [LARGE SCALE GENOMIC DNA]</scope>
    <source>
        <strain evidence="3 4">Ter91</strain>
    </source>
</reference>
<dbReference type="InterPro" id="IPR011990">
    <property type="entry name" value="TPR-like_helical_dom_sf"/>
</dbReference>
<dbReference type="Proteomes" id="UP000074561">
    <property type="component" value="Chromosome"/>
</dbReference>
<protein>
    <submittedName>
        <fullName evidence="3">Sel1 repeat family protein</fullName>
    </submittedName>
</protein>
<proteinExistence type="predicted"/>
<dbReference type="PANTHER" id="PTHR45011:SF1">
    <property type="entry name" value="DAP3-BINDING CELL DEATH ENHANCER 1"/>
    <property type="match status" value="1"/>
</dbReference>
<evidence type="ECO:0000313" key="4">
    <source>
        <dbReference type="Proteomes" id="UP000074561"/>
    </source>
</evidence>
<dbReference type="AlphaFoldDB" id="A0A127PX82"/>
<dbReference type="EMBL" id="CP013234">
    <property type="protein sequence ID" value="AMP02421.1"/>
    <property type="molecule type" value="Genomic_DNA"/>
</dbReference>
<dbReference type="Pfam" id="PF19933">
    <property type="entry name" value="DUF6396"/>
    <property type="match status" value="1"/>
</dbReference>
<organism evidence="3 4">
    <name type="scientific">Collimonas pratensis</name>
    <dbReference type="NCBI Taxonomy" id="279113"/>
    <lineage>
        <taxon>Bacteria</taxon>
        <taxon>Pseudomonadati</taxon>
        <taxon>Pseudomonadota</taxon>
        <taxon>Betaproteobacteria</taxon>
        <taxon>Burkholderiales</taxon>
        <taxon>Oxalobacteraceae</taxon>
        <taxon>Collimonas</taxon>
    </lineage>
</organism>
<sequence>MKRKFLYSLSHKPKYVRFGLLLFAAVLLVIVTQFFYENRHITSSKLRYTSLPLFQPHRAAFICIQQAAVVPPIDPEADRWFEQGMALTSEDKYEEDKDYKTAAVLWAKAAQRKHWKAQNNLAGLYLRGKGVPQDSEKALQLTEEAMAWGVPQAWDNMGSYHMQGVGGLKPDATAAYAFWQKAAEMGAPGAQTRLGTQLLASYDSPKEGFWANKKIGLQMLECALAQGDGQAAYELGLEYKVRKTSADNIRALSYYQDGVKLGNQDSADYLEIAFESGPLGYAAPFVDHDRERRYKVFGKAIGDNPDLRFPDLEKVLPLPPAKLPYWDGNEDHLLDAAKETQSVSPKPVSGLAG</sequence>
<dbReference type="Gene3D" id="1.25.40.10">
    <property type="entry name" value="Tetratricopeptide repeat domain"/>
    <property type="match status" value="1"/>
</dbReference>
<keyword evidence="1" id="KW-0812">Transmembrane</keyword>
<feature type="domain" description="DUF6396" evidence="2">
    <location>
        <begin position="279"/>
        <end position="333"/>
    </location>
</feature>
<dbReference type="RefSeq" id="WP_082792473.1">
    <property type="nucleotide sequence ID" value="NZ_CP013234.1"/>
</dbReference>
<gene>
    <name evidence="3" type="ORF">CPter91_0021</name>
</gene>
<dbReference type="Pfam" id="PF08238">
    <property type="entry name" value="Sel1"/>
    <property type="match status" value="3"/>
</dbReference>
<keyword evidence="1" id="KW-0472">Membrane</keyword>
<dbReference type="OrthoDB" id="8578120at2"/>
<dbReference type="KEGG" id="cpra:CPter91_0021"/>
<dbReference type="PANTHER" id="PTHR45011">
    <property type="entry name" value="DAP3-BINDING CELL DEATH ENHANCER 1"/>
    <property type="match status" value="1"/>
</dbReference>
<evidence type="ECO:0000259" key="2">
    <source>
        <dbReference type="Pfam" id="PF19933"/>
    </source>
</evidence>
<evidence type="ECO:0000313" key="3">
    <source>
        <dbReference type="EMBL" id="AMP02421.1"/>
    </source>
</evidence>
<dbReference type="InterPro" id="IPR052748">
    <property type="entry name" value="ISR_Activator"/>
</dbReference>
<dbReference type="STRING" id="279113.CPter91_0021"/>
<dbReference type="SUPFAM" id="SSF81901">
    <property type="entry name" value="HCP-like"/>
    <property type="match status" value="1"/>
</dbReference>